<sequence length="309" mass="34529">MNYTSWKVFIDAAELGSFSKVALFWNISQPQVSRHIQDLEKQCGGRLFQRNGRGVELTDLGKRLAPKVRGWILSTEQLENDIRETSGQPIGKVSIGILPSTSHPWISNLFFILKQKYPLIQLMVREGQGAQLETWLEQGKVDLAILYRQSPSPKNGDIYLLNTSTYLVGHKDDPLTCKNELTFAAIDGIPLTTFCRPSTWRDRLDELALEYKINLNVILEADSLGLQAEAVEKGNCYALLGPYASYAAENSHNVKAVKIIEPEISRYIALAMSPHGSLTLACKTVMELVKDLTSLTSNLGDKYNVEILN</sequence>
<accession>A0A1H9EWK3</accession>
<dbReference type="SUPFAM" id="SSF53850">
    <property type="entry name" value="Periplasmic binding protein-like II"/>
    <property type="match status" value="1"/>
</dbReference>
<dbReference type="Pfam" id="PF03466">
    <property type="entry name" value="LysR_substrate"/>
    <property type="match status" value="1"/>
</dbReference>
<dbReference type="InterPro" id="IPR005119">
    <property type="entry name" value="LysR_subst-bd"/>
</dbReference>
<dbReference type="RefSeq" id="WP_091355053.1">
    <property type="nucleotide sequence ID" value="NZ_AP025284.1"/>
</dbReference>
<evidence type="ECO:0000256" key="1">
    <source>
        <dbReference type="ARBA" id="ARBA00009437"/>
    </source>
</evidence>
<dbReference type="GO" id="GO:0003677">
    <property type="term" value="F:DNA binding"/>
    <property type="evidence" value="ECO:0007669"/>
    <property type="project" value="UniProtKB-KW"/>
</dbReference>
<dbReference type="STRING" id="355243.SAMN03080615_01111"/>
<reference evidence="7" key="1">
    <citation type="submission" date="2016-10" db="EMBL/GenBank/DDBJ databases">
        <authorList>
            <person name="Varghese N."/>
            <person name="Submissions S."/>
        </authorList>
    </citation>
    <scope>NUCLEOTIDE SEQUENCE [LARGE SCALE GENOMIC DNA]</scope>
    <source>
        <strain evidence="7">DSM 18887</strain>
    </source>
</reference>
<dbReference type="InterPro" id="IPR036388">
    <property type="entry name" value="WH-like_DNA-bd_sf"/>
</dbReference>
<feature type="domain" description="HTH lysR-type" evidence="5">
    <location>
        <begin position="1"/>
        <end position="58"/>
    </location>
</feature>
<dbReference type="InterPro" id="IPR050950">
    <property type="entry name" value="HTH-type_LysR_regulators"/>
</dbReference>
<evidence type="ECO:0000256" key="2">
    <source>
        <dbReference type="ARBA" id="ARBA00023015"/>
    </source>
</evidence>
<comment type="similarity">
    <text evidence="1">Belongs to the LysR transcriptional regulatory family.</text>
</comment>
<keyword evidence="2" id="KW-0805">Transcription regulation</keyword>
<organism evidence="6 7">
    <name type="scientific">Amphritea atlantica</name>
    <dbReference type="NCBI Taxonomy" id="355243"/>
    <lineage>
        <taxon>Bacteria</taxon>
        <taxon>Pseudomonadati</taxon>
        <taxon>Pseudomonadota</taxon>
        <taxon>Gammaproteobacteria</taxon>
        <taxon>Oceanospirillales</taxon>
        <taxon>Oceanospirillaceae</taxon>
        <taxon>Amphritea</taxon>
    </lineage>
</organism>
<dbReference type="PANTHER" id="PTHR30419">
    <property type="entry name" value="HTH-TYPE TRANSCRIPTIONAL REGULATOR YBHD"/>
    <property type="match status" value="1"/>
</dbReference>
<gene>
    <name evidence="6" type="ORF">SAMN03080615_01111</name>
</gene>
<evidence type="ECO:0000256" key="3">
    <source>
        <dbReference type="ARBA" id="ARBA00023125"/>
    </source>
</evidence>
<dbReference type="Gene3D" id="3.40.190.290">
    <property type="match status" value="1"/>
</dbReference>
<dbReference type="PANTHER" id="PTHR30419:SF24">
    <property type="entry name" value="HTH-TYPE TRANSCRIPTIONAL REGULATOR CZCR"/>
    <property type="match status" value="1"/>
</dbReference>
<evidence type="ECO:0000313" key="6">
    <source>
        <dbReference type="EMBL" id="SEQ30032.1"/>
    </source>
</evidence>
<proteinExistence type="inferred from homology"/>
<dbReference type="EMBL" id="FOGB01000002">
    <property type="protein sequence ID" value="SEQ30032.1"/>
    <property type="molecule type" value="Genomic_DNA"/>
</dbReference>
<dbReference type="GO" id="GO:0005829">
    <property type="term" value="C:cytosol"/>
    <property type="evidence" value="ECO:0007669"/>
    <property type="project" value="TreeGrafter"/>
</dbReference>
<name>A0A1H9EWK3_9GAMM</name>
<evidence type="ECO:0000256" key="4">
    <source>
        <dbReference type="ARBA" id="ARBA00023163"/>
    </source>
</evidence>
<dbReference type="GO" id="GO:0003700">
    <property type="term" value="F:DNA-binding transcription factor activity"/>
    <property type="evidence" value="ECO:0007669"/>
    <property type="project" value="InterPro"/>
</dbReference>
<evidence type="ECO:0000259" key="5">
    <source>
        <dbReference type="PROSITE" id="PS50931"/>
    </source>
</evidence>
<dbReference type="Proteomes" id="UP000198749">
    <property type="component" value="Unassembled WGS sequence"/>
</dbReference>
<keyword evidence="4" id="KW-0804">Transcription</keyword>
<dbReference type="SUPFAM" id="SSF46785">
    <property type="entry name" value="Winged helix' DNA-binding domain"/>
    <property type="match status" value="1"/>
</dbReference>
<dbReference type="Gene3D" id="1.10.10.10">
    <property type="entry name" value="Winged helix-like DNA-binding domain superfamily/Winged helix DNA-binding domain"/>
    <property type="match status" value="1"/>
</dbReference>
<dbReference type="InterPro" id="IPR000847">
    <property type="entry name" value="LysR_HTH_N"/>
</dbReference>
<dbReference type="PROSITE" id="PS50931">
    <property type="entry name" value="HTH_LYSR"/>
    <property type="match status" value="1"/>
</dbReference>
<protein>
    <submittedName>
        <fullName evidence="6">Transcriptional regulator, LysR family</fullName>
    </submittedName>
</protein>
<keyword evidence="7" id="KW-1185">Reference proteome</keyword>
<dbReference type="OrthoDB" id="8479357at2"/>
<keyword evidence="3" id="KW-0238">DNA-binding</keyword>
<dbReference type="AlphaFoldDB" id="A0A1H9EWK3"/>
<dbReference type="InterPro" id="IPR036390">
    <property type="entry name" value="WH_DNA-bd_sf"/>
</dbReference>
<evidence type="ECO:0000313" key="7">
    <source>
        <dbReference type="Proteomes" id="UP000198749"/>
    </source>
</evidence>
<dbReference type="Pfam" id="PF00126">
    <property type="entry name" value="HTH_1"/>
    <property type="match status" value="1"/>
</dbReference>